<dbReference type="Pfam" id="PF18718">
    <property type="entry name" value="CxC5"/>
    <property type="match status" value="1"/>
</dbReference>
<evidence type="ECO:0000313" key="2">
    <source>
        <dbReference type="EMBL" id="CAB4004747.1"/>
    </source>
</evidence>
<dbReference type="OrthoDB" id="5970210at2759"/>
<dbReference type="Proteomes" id="UP001152795">
    <property type="component" value="Unassembled WGS sequence"/>
</dbReference>
<dbReference type="AlphaFoldDB" id="A0A7D9EC61"/>
<name>A0A7D9EC61_PARCT</name>
<keyword evidence="3" id="KW-1185">Reference proteome</keyword>
<proteinExistence type="predicted"/>
<feature type="non-terminal residue" evidence="2">
    <location>
        <position position="220"/>
    </location>
</feature>
<sequence length="220" mass="24971">MSKRRKSSKPDTFSVESLRDEAEKEVNQEVTAAKILNDLGSIKLDAVENVPVVVILCALIVKFEIKYNTLNGTNEGIKVSLKCNKCSKLYGYAKFGNPTDGRKLYPESRSAVEASDVCFVDRSLLKWQISLVCHSWVSFNGFSEAYNEVHKGNFGEKQVAAAFWNGELENELRELGVLDFFGKLRTDKDREEVMTEIDKIRAKTIYEHPQEECSDVCKER</sequence>
<comment type="caution">
    <text evidence="2">The sequence shown here is derived from an EMBL/GenBank/DDBJ whole genome shotgun (WGS) entry which is preliminary data.</text>
</comment>
<dbReference type="EMBL" id="CACRXK020004988">
    <property type="protein sequence ID" value="CAB4004747.1"/>
    <property type="molecule type" value="Genomic_DNA"/>
</dbReference>
<evidence type="ECO:0000313" key="3">
    <source>
        <dbReference type="Proteomes" id="UP001152795"/>
    </source>
</evidence>
<accession>A0A7D9EC61</accession>
<protein>
    <recommendedName>
        <fullName evidence="1">CxC5 like cysteine cluster associated with KDZ domain-containing protein</fullName>
    </recommendedName>
</protein>
<reference evidence="2" key="1">
    <citation type="submission" date="2020-04" db="EMBL/GenBank/DDBJ databases">
        <authorList>
            <person name="Alioto T."/>
            <person name="Alioto T."/>
            <person name="Gomez Garrido J."/>
        </authorList>
    </citation>
    <scope>NUCLEOTIDE SEQUENCE</scope>
    <source>
        <strain evidence="2">A484AB</strain>
    </source>
</reference>
<evidence type="ECO:0000259" key="1">
    <source>
        <dbReference type="Pfam" id="PF18718"/>
    </source>
</evidence>
<organism evidence="2 3">
    <name type="scientific">Paramuricea clavata</name>
    <name type="common">Red gorgonian</name>
    <name type="synonym">Violescent sea-whip</name>
    <dbReference type="NCBI Taxonomy" id="317549"/>
    <lineage>
        <taxon>Eukaryota</taxon>
        <taxon>Metazoa</taxon>
        <taxon>Cnidaria</taxon>
        <taxon>Anthozoa</taxon>
        <taxon>Octocorallia</taxon>
        <taxon>Malacalcyonacea</taxon>
        <taxon>Plexauridae</taxon>
        <taxon>Paramuricea</taxon>
    </lineage>
</organism>
<dbReference type="InterPro" id="IPR041539">
    <property type="entry name" value="CxC5"/>
</dbReference>
<feature type="domain" description="CxC5 like cysteine cluster associated with KDZ" evidence="1">
    <location>
        <begin position="68"/>
        <end position="149"/>
    </location>
</feature>
<gene>
    <name evidence="2" type="ORF">PACLA_8A045747</name>
</gene>